<feature type="compositionally biased region" description="Gly residues" evidence="1">
    <location>
        <begin position="98"/>
        <end position="107"/>
    </location>
</feature>
<feature type="compositionally biased region" description="Low complexity" evidence="1">
    <location>
        <begin position="108"/>
        <end position="120"/>
    </location>
</feature>
<dbReference type="Proteomes" id="UP000051952">
    <property type="component" value="Unassembled WGS sequence"/>
</dbReference>
<accession>A0A0S4IY76</accession>
<feature type="region of interest" description="Disordered" evidence="1">
    <location>
        <begin position="79"/>
        <end position="129"/>
    </location>
</feature>
<reference evidence="3" key="1">
    <citation type="submission" date="2015-09" db="EMBL/GenBank/DDBJ databases">
        <authorList>
            <consortium name="Pathogen Informatics"/>
        </authorList>
    </citation>
    <scope>NUCLEOTIDE SEQUENCE [LARGE SCALE GENOMIC DNA]</scope>
    <source>
        <strain evidence="3">Lake Konstanz</strain>
    </source>
</reference>
<protein>
    <submittedName>
        <fullName evidence="2">Uncharacterized protein</fullName>
    </submittedName>
</protein>
<dbReference type="AlphaFoldDB" id="A0A0S4IY76"/>
<feature type="region of interest" description="Disordered" evidence="1">
    <location>
        <begin position="239"/>
        <end position="275"/>
    </location>
</feature>
<evidence type="ECO:0000313" key="2">
    <source>
        <dbReference type="EMBL" id="CUG13725.1"/>
    </source>
</evidence>
<gene>
    <name evidence="2" type="ORF">BSAL_05095</name>
</gene>
<proteinExistence type="predicted"/>
<dbReference type="EMBL" id="CYKH01000670">
    <property type="protein sequence ID" value="CUG13725.1"/>
    <property type="molecule type" value="Genomic_DNA"/>
</dbReference>
<name>A0A0S4IY76_BODSA</name>
<feature type="compositionally biased region" description="Low complexity" evidence="1">
    <location>
        <begin position="80"/>
        <end position="97"/>
    </location>
</feature>
<evidence type="ECO:0000313" key="3">
    <source>
        <dbReference type="Proteomes" id="UP000051952"/>
    </source>
</evidence>
<evidence type="ECO:0000256" key="1">
    <source>
        <dbReference type="SAM" id="MobiDB-lite"/>
    </source>
</evidence>
<sequence length="275" mass="29779">MPRRPPKDYRCKDEFHAMGDHALFQNTSTAKRFPFLATVPQHELSAMFNVPAVDREQEKLNELQYSEPYVDPKISFRELSSSNAPSSSSAAKANRGGASSGGGGEGGDYNSANGDSNSNNGGHGGTLQRDQLASSRPAFIPSNASHAKQAVLGTQESVFVGTYQDEYLHTQKSFAASQSLVVSHRPFSRGGSNLAAAELIGNKYYLNAMDSEVAQQVREMTKHRIKENRTILQEQQLEQILRNRGQHSRGASGGGSRLPALTSGPRPMTGSTLPK</sequence>
<organism evidence="2 3">
    <name type="scientific">Bodo saltans</name>
    <name type="common">Flagellated protozoan</name>
    <dbReference type="NCBI Taxonomy" id="75058"/>
    <lineage>
        <taxon>Eukaryota</taxon>
        <taxon>Discoba</taxon>
        <taxon>Euglenozoa</taxon>
        <taxon>Kinetoplastea</taxon>
        <taxon>Metakinetoplastina</taxon>
        <taxon>Eubodonida</taxon>
        <taxon>Bodonidae</taxon>
        <taxon>Bodo</taxon>
    </lineage>
</organism>
<dbReference type="VEuPathDB" id="TriTrypDB:BSAL_05095"/>
<keyword evidence="3" id="KW-1185">Reference proteome</keyword>